<evidence type="ECO:0000259" key="1">
    <source>
        <dbReference type="Pfam" id="PF00814"/>
    </source>
</evidence>
<keyword evidence="3" id="KW-1185">Reference proteome</keyword>
<feature type="domain" description="Gcp-like" evidence="1">
    <location>
        <begin position="33"/>
        <end position="215"/>
    </location>
</feature>
<evidence type="ECO:0000313" key="3">
    <source>
        <dbReference type="Proteomes" id="UP000245391"/>
    </source>
</evidence>
<proteinExistence type="predicted"/>
<dbReference type="InterPro" id="IPR022496">
    <property type="entry name" value="T6A_TsaB"/>
</dbReference>
<dbReference type="CDD" id="cd24032">
    <property type="entry name" value="ASKHA_NBD_TsaB"/>
    <property type="match status" value="1"/>
</dbReference>
<dbReference type="GO" id="GO:0005829">
    <property type="term" value="C:cytosol"/>
    <property type="evidence" value="ECO:0007669"/>
    <property type="project" value="TreeGrafter"/>
</dbReference>
<dbReference type="Gene3D" id="3.30.420.40">
    <property type="match status" value="2"/>
</dbReference>
<dbReference type="SUPFAM" id="SSF53067">
    <property type="entry name" value="Actin-like ATPase domain"/>
    <property type="match status" value="2"/>
</dbReference>
<organism evidence="2 3">
    <name type="scientific">Pedobacter paludis</name>
    <dbReference type="NCBI Taxonomy" id="2203212"/>
    <lineage>
        <taxon>Bacteria</taxon>
        <taxon>Pseudomonadati</taxon>
        <taxon>Bacteroidota</taxon>
        <taxon>Sphingobacteriia</taxon>
        <taxon>Sphingobacteriales</taxon>
        <taxon>Sphingobacteriaceae</taxon>
        <taxon>Pedobacter</taxon>
    </lineage>
</organism>
<reference evidence="3" key="1">
    <citation type="submission" date="2018-05" db="EMBL/GenBank/DDBJ databases">
        <title>Pedobacter paludis sp. nov., isolated from wetland soil.</title>
        <authorList>
            <person name="Zhang Y."/>
        </authorList>
    </citation>
    <scope>NUCLEOTIDE SEQUENCE [LARGE SCALE GENOMIC DNA]</scope>
    <source>
        <strain evidence="3">R-8</strain>
    </source>
</reference>
<name>A0A317EY17_9SPHI</name>
<dbReference type="EMBL" id="QGNY01000008">
    <property type="protein sequence ID" value="PWS30126.1"/>
    <property type="molecule type" value="Genomic_DNA"/>
</dbReference>
<protein>
    <submittedName>
        <fullName evidence="2">tRNA (Adenosine(37)-N6)-threonylcarbamoyltransferase complex dimerization subunit type 1 TsaB</fullName>
    </submittedName>
</protein>
<dbReference type="GO" id="GO:0002949">
    <property type="term" value="P:tRNA threonylcarbamoyladenosine modification"/>
    <property type="evidence" value="ECO:0007669"/>
    <property type="project" value="InterPro"/>
</dbReference>
<keyword evidence="2" id="KW-0808">Transferase</keyword>
<evidence type="ECO:0000313" key="2">
    <source>
        <dbReference type="EMBL" id="PWS30126.1"/>
    </source>
</evidence>
<comment type="caution">
    <text evidence="2">The sequence shown here is derived from an EMBL/GenBank/DDBJ whole genome shotgun (WGS) entry which is preliminary data.</text>
</comment>
<gene>
    <name evidence="2" type="primary">tsaB</name>
    <name evidence="2" type="ORF">DF947_19365</name>
</gene>
<dbReference type="GO" id="GO:0016740">
    <property type="term" value="F:transferase activity"/>
    <property type="evidence" value="ECO:0007669"/>
    <property type="project" value="UniProtKB-KW"/>
</dbReference>
<dbReference type="InterPro" id="IPR000905">
    <property type="entry name" value="Gcp-like_dom"/>
</dbReference>
<dbReference type="PANTHER" id="PTHR11735:SF11">
    <property type="entry name" value="TRNA THREONYLCARBAMOYLADENOSINE BIOSYNTHESIS PROTEIN TSAB"/>
    <property type="match status" value="1"/>
</dbReference>
<dbReference type="NCBIfam" id="TIGR03725">
    <property type="entry name" value="T6A_YeaZ"/>
    <property type="match status" value="1"/>
</dbReference>
<sequence length="229" mass="25029">MAKILQIETATSVCSVAVSIDGKTIAVKEETGQNLHAGNLTLFIEEVIKKADLTFKDLDAIAVSKGPGSYTGLRIGVSTAKGLCYALDIPLIAIETLEMMTAGFLIKNSNYSGLICPMIDARRMEVYTAMFNTDLEILEPTSAKIIDASSFSEFLANQKITFIGDGSSKCKVALNSPNAFFCEDNFNSAGNMSLLAKHAFTKRLFEDVAYFEPFYLKDFVVTQPKKQKT</sequence>
<dbReference type="Pfam" id="PF00814">
    <property type="entry name" value="TsaD"/>
    <property type="match status" value="1"/>
</dbReference>
<dbReference type="Proteomes" id="UP000245391">
    <property type="component" value="Unassembled WGS sequence"/>
</dbReference>
<dbReference type="AlphaFoldDB" id="A0A317EY17"/>
<accession>A0A317EY17</accession>
<dbReference type="RefSeq" id="WP_109932043.1">
    <property type="nucleotide sequence ID" value="NZ_QGNY01000008.1"/>
</dbReference>
<dbReference type="OrthoDB" id="9784166at2"/>
<dbReference type="InterPro" id="IPR043129">
    <property type="entry name" value="ATPase_NBD"/>
</dbReference>
<dbReference type="PANTHER" id="PTHR11735">
    <property type="entry name" value="TRNA N6-ADENOSINE THREONYLCARBAMOYLTRANSFERASE"/>
    <property type="match status" value="1"/>
</dbReference>